<dbReference type="InterPro" id="IPR015931">
    <property type="entry name" value="Acnase/IPM_dHydase_lsu_aba_1/3"/>
</dbReference>
<comment type="pathway">
    <text evidence="2">Carbohydrate metabolism; tricarboxylic acid cycle; isocitrate from oxaloacetate: step 2/2.</text>
</comment>
<name>A0A143YGM7_9LACT</name>
<dbReference type="InterPro" id="IPR036008">
    <property type="entry name" value="Aconitase_4Fe-4S_dom"/>
</dbReference>
<keyword evidence="7 11" id="KW-0408">Iron</keyword>
<sequence length="897" mass="98523">MNNKQKAAKNITINGKDYIYYDLKSLENEQVAIAKLPYSIRVLLENLLRQEDGKIISAHHVAALANWKPVNETKVEVPFKPSRVILQDLTGGAAIVDLAALRYVTDKLGKDSAIINPDIPVDMVIDHSVQVDYSGFNDAFRMNAEIEFDRNRERYEFFNWAEKSFDSFNVVPPATGIVHQVNLEYLADVVKAATVNGEETLYPDTLVGTDSHTTMINALGVLGWGVGGIEAEAGMLGQPCYLQTPDVVGVRFTGKLQNGATATDLALKMTQVLREQKVVGKFVEYFGEGLKNLTIADRSVIANMAPEYGATCGFFPVDAETLDYLRFTGREDAKVNLIEAYVKANNLFYNDEIEPNYSELIEIDLATIEPSLAGPKRPQDLVKLSNVSKEFVEAYAAPMGNQGYGLDAADIDNKVTITYEDGYQEELENGAVSIAAITSCTNTSNPYLMLSAALLAKNAVEKGLSVKRYVKTSMSPGSKVTARYYEKSGLLPYLEALGFNIIGYGCMTCVGNSGPLRPEVSEAAKEGNILLSAVLSGNRNFEGRIHAEVKAGYLAAPHLVIAYALAGNVKVNLATDPIGTDKEGNSVYLKDILPSNEEVQKVVNESVLADMFKEEYRSVFDSNDLWNQIESADKAVYDWDEDSTYIANPPYFDNFQMETEPIQALKGMRVLGKFQDSITTDHISPVGAIAMKSPAGKYLMEHGVKPKDFNSYGSRRGHHEVMMRGTFSNIRLRNALADGLEGGYTKYIPTGEIMPIFDASVKYKEDGTGLVILAGDDYGMGSSRDWAAKGARLLGVDAVIAKSFERIHRSNLIMMGTLPLEFLKGEDADTLGLTGLEEYAIAITDDVKPDEVITVTAKAADGTEKTFQATARLDSDIEIEYYRNKGILPMVLRNKIK</sequence>
<keyword evidence="5" id="KW-0816">Tricarboxylic acid cycle</keyword>
<keyword evidence="9 11" id="KW-0456">Lyase</keyword>
<dbReference type="UniPathway" id="UPA00223">
    <property type="reaction ID" value="UER00718"/>
</dbReference>
<evidence type="ECO:0000256" key="3">
    <source>
        <dbReference type="ARBA" id="ARBA00007185"/>
    </source>
</evidence>
<gene>
    <name evidence="14" type="ORF">Tpal_988</name>
</gene>
<evidence type="ECO:0000259" key="12">
    <source>
        <dbReference type="Pfam" id="PF00330"/>
    </source>
</evidence>
<organism evidence="14 15">
    <name type="scientific">Trichococcus palustris</name>
    <dbReference type="NCBI Taxonomy" id="140314"/>
    <lineage>
        <taxon>Bacteria</taxon>
        <taxon>Bacillati</taxon>
        <taxon>Bacillota</taxon>
        <taxon>Bacilli</taxon>
        <taxon>Lactobacillales</taxon>
        <taxon>Carnobacteriaceae</taxon>
        <taxon>Trichococcus</taxon>
    </lineage>
</organism>
<dbReference type="SUPFAM" id="SSF52016">
    <property type="entry name" value="LeuD/IlvD-like"/>
    <property type="match status" value="1"/>
</dbReference>
<evidence type="ECO:0000256" key="6">
    <source>
        <dbReference type="ARBA" id="ARBA00022723"/>
    </source>
</evidence>
<dbReference type="STRING" id="140314.SAMN04488076_1222"/>
<dbReference type="RefSeq" id="WP_087032148.1">
    <property type="nucleotide sequence ID" value="NZ_FJNE01000003.1"/>
</dbReference>
<protein>
    <recommendedName>
        <fullName evidence="11">Aconitate hydratase</fullName>
        <shortName evidence="11">Aconitase</shortName>
        <ecNumber evidence="11">4.2.1.3</ecNumber>
    </recommendedName>
</protein>
<dbReference type="GO" id="GO:0046872">
    <property type="term" value="F:metal ion binding"/>
    <property type="evidence" value="ECO:0007669"/>
    <property type="project" value="UniProtKB-KW"/>
</dbReference>
<accession>A0A143YGM7</accession>
<keyword evidence="6" id="KW-0479">Metal-binding</keyword>
<keyword evidence="11" id="KW-0004">4Fe-4S</keyword>
<evidence type="ECO:0000256" key="4">
    <source>
        <dbReference type="ARBA" id="ARBA00011245"/>
    </source>
</evidence>
<evidence type="ECO:0000259" key="13">
    <source>
        <dbReference type="Pfam" id="PF00694"/>
    </source>
</evidence>
<keyword evidence="15" id="KW-1185">Reference proteome</keyword>
<reference evidence="14 15" key="1">
    <citation type="submission" date="2016-02" db="EMBL/GenBank/DDBJ databases">
        <authorList>
            <person name="Wen L."/>
            <person name="He K."/>
            <person name="Yang H."/>
        </authorList>
    </citation>
    <scope>NUCLEOTIDE SEQUENCE [LARGE SCALE GENOMIC DNA]</scope>
    <source>
        <strain evidence="14">Trichococcus palustris</strain>
    </source>
</reference>
<dbReference type="PRINTS" id="PR00415">
    <property type="entry name" value="ACONITASE"/>
</dbReference>
<dbReference type="Gene3D" id="6.10.190.10">
    <property type="match status" value="1"/>
</dbReference>
<comment type="cofactor">
    <cofactor evidence="1">
        <name>[4Fe-4S] cluster</name>
        <dbReference type="ChEBI" id="CHEBI:49883"/>
    </cofactor>
</comment>
<feature type="domain" description="Aconitase/3-isopropylmalate dehydratase large subunit alpha/beta/alpha" evidence="12">
    <location>
        <begin position="56"/>
        <end position="567"/>
    </location>
</feature>
<evidence type="ECO:0000256" key="2">
    <source>
        <dbReference type="ARBA" id="ARBA00004717"/>
    </source>
</evidence>
<evidence type="ECO:0000313" key="14">
    <source>
        <dbReference type="EMBL" id="CZQ88430.1"/>
    </source>
</evidence>
<dbReference type="InterPro" id="IPR000573">
    <property type="entry name" value="AconitaseA/IPMdHydase_ssu_swvl"/>
</dbReference>
<evidence type="ECO:0000256" key="5">
    <source>
        <dbReference type="ARBA" id="ARBA00022532"/>
    </source>
</evidence>
<dbReference type="Pfam" id="PF00694">
    <property type="entry name" value="Aconitase_C"/>
    <property type="match status" value="1"/>
</dbReference>
<feature type="domain" description="Aconitase A/isopropylmalate dehydratase small subunit swivel" evidence="13">
    <location>
        <begin position="697"/>
        <end position="823"/>
    </location>
</feature>
<evidence type="ECO:0000256" key="11">
    <source>
        <dbReference type="RuleBase" id="RU361275"/>
    </source>
</evidence>
<dbReference type="GO" id="GO:0006099">
    <property type="term" value="P:tricarboxylic acid cycle"/>
    <property type="evidence" value="ECO:0007669"/>
    <property type="project" value="UniProtKB-UniPathway"/>
</dbReference>
<comment type="similarity">
    <text evidence="3 11">Belongs to the aconitase/IPM isomerase family.</text>
</comment>
<dbReference type="GO" id="GO:0019679">
    <property type="term" value="P:propionate metabolic process, methylcitrate cycle"/>
    <property type="evidence" value="ECO:0007669"/>
    <property type="project" value="UniProtKB-ARBA"/>
</dbReference>
<proteinExistence type="inferred from homology"/>
<dbReference type="Gene3D" id="3.20.19.10">
    <property type="entry name" value="Aconitase, domain 4"/>
    <property type="match status" value="1"/>
</dbReference>
<dbReference type="EC" id="4.2.1.3" evidence="11"/>
<dbReference type="CDD" id="cd01580">
    <property type="entry name" value="AcnA_IRP_Swivel"/>
    <property type="match status" value="1"/>
</dbReference>
<dbReference type="InterPro" id="IPR018136">
    <property type="entry name" value="Aconitase_4Fe-4S_BS"/>
</dbReference>
<dbReference type="Pfam" id="PF00330">
    <property type="entry name" value="Aconitase"/>
    <property type="match status" value="1"/>
</dbReference>
<dbReference type="NCBIfam" id="NF009520">
    <property type="entry name" value="PRK12881.1"/>
    <property type="match status" value="1"/>
</dbReference>
<keyword evidence="8 11" id="KW-0411">Iron-sulfur</keyword>
<dbReference type="PANTHER" id="PTHR11670">
    <property type="entry name" value="ACONITASE/IRON-RESPONSIVE ELEMENT FAMILY MEMBER"/>
    <property type="match status" value="1"/>
</dbReference>
<evidence type="ECO:0000256" key="1">
    <source>
        <dbReference type="ARBA" id="ARBA00001966"/>
    </source>
</evidence>
<dbReference type="AlphaFoldDB" id="A0A143YGM7"/>
<evidence type="ECO:0000256" key="7">
    <source>
        <dbReference type="ARBA" id="ARBA00023004"/>
    </source>
</evidence>
<evidence type="ECO:0000256" key="10">
    <source>
        <dbReference type="ARBA" id="ARBA00023501"/>
    </source>
</evidence>
<dbReference type="NCBIfam" id="NF006757">
    <property type="entry name" value="PRK09277.1"/>
    <property type="match status" value="1"/>
</dbReference>
<dbReference type="NCBIfam" id="TIGR01341">
    <property type="entry name" value="aconitase_1"/>
    <property type="match status" value="1"/>
</dbReference>
<dbReference type="PROSITE" id="PS01244">
    <property type="entry name" value="ACONITASE_2"/>
    <property type="match status" value="1"/>
</dbReference>
<dbReference type="FunFam" id="3.20.19.10:FF:000001">
    <property type="entry name" value="Aconitate hydratase"/>
    <property type="match status" value="1"/>
</dbReference>
<dbReference type="InterPro" id="IPR006249">
    <property type="entry name" value="Aconitase/IRP2"/>
</dbReference>
<evidence type="ECO:0000313" key="15">
    <source>
        <dbReference type="Proteomes" id="UP000242754"/>
    </source>
</evidence>
<comment type="function">
    <text evidence="11">Catalyzes the isomerization of citrate to isocitrate via cis-aconitate.</text>
</comment>
<evidence type="ECO:0000256" key="9">
    <source>
        <dbReference type="ARBA" id="ARBA00023239"/>
    </source>
</evidence>
<dbReference type="GO" id="GO:0051539">
    <property type="term" value="F:4 iron, 4 sulfur cluster binding"/>
    <property type="evidence" value="ECO:0007669"/>
    <property type="project" value="UniProtKB-KW"/>
</dbReference>
<dbReference type="GO" id="GO:0003994">
    <property type="term" value="F:aconitate hydratase activity"/>
    <property type="evidence" value="ECO:0007669"/>
    <property type="project" value="UniProtKB-EC"/>
</dbReference>
<dbReference type="InterPro" id="IPR015928">
    <property type="entry name" value="Aconitase/3IPM_dehydase_swvl"/>
</dbReference>
<dbReference type="EMBL" id="FJNE01000003">
    <property type="protein sequence ID" value="CZQ88430.1"/>
    <property type="molecule type" value="Genomic_DNA"/>
</dbReference>
<dbReference type="OrthoDB" id="9764318at2"/>
<dbReference type="InterPro" id="IPR001030">
    <property type="entry name" value="Acoase/IPM_deHydtase_lsu_aba"/>
</dbReference>
<evidence type="ECO:0000256" key="8">
    <source>
        <dbReference type="ARBA" id="ARBA00023014"/>
    </source>
</evidence>
<dbReference type="SUPFAM" id="SSF53732">
    <property type="entry name" value="Aconitase iron-sulfur domain"/>
    <property type="match status" value="1"/>
</dbReference>
<dbReference type="Proteomes" id="UP000242754">
    <property type="component" value="Unassembled WGS sequence"/>
</dbReference>
<dbReference type="PROSITE" id="PS00450">
    <property type="entry name" value="ACONITASE_1"/>
    <property type="match status" value="1"/>
</dbReference>
<dbReference type="InterPro" id="IPR044137">
    <property type="entry name" value="AcnA_IRP_Swivel"/>
</dbReference>
<dbReference type="Gene3D" id="3.30.499.10">
    <property type="entry name" value="Aconitase, domain 3"/>
    <property type="match status" value="2"/>
</dbReference>
<comment type="subunit">
    <text evidence="4">Monomer.</text>
</comment>
<comment type="catalytic activity">
    <reaction evidence="10 11">
        <text>citrate = D-threo-isocitrate</text>
        <dbReference type="Rhea" id="RHEA:10336"/>
        <dbReference type="ChEBI" id="CHEBI:15562"/>
        <dbReference type="ChEBI" id="CHEBI:16947"/>
        <dbReference type="EC" id="4.2.1.3"/>
    </reaction>
</comment>
<dbReference type="FunFam" id="3.30.499.10:FF:000002">
    <property type="entry name" value="Aconitate hydratase"/>
    <property type="match status" value="1"/>
</dbReference>